<evidence type="ECO:0000259" key="1">
    <source>
        <dbReference type="Pfam" id="PF01844"/>
    </source>
</evidence>
<dbReference type="RefSeq" id="WP_268305208.1">
    <property type="nucleotide sequence ID" value="NZ_JALAJL010000001.1"/>
</dbReference>
<feature type="domain" description="HNH" evidence="1">
    <location>
        <begin position="67"/>
        <end position="122"/>
    </location>
</feature>
<protein>
    <submittedName>
        <fullName evidence="2">HNH endonuclease</fullName>
    </submittedName>
</protein>
<organism evidence="2 3">
    <name type="scientific">Bacillus haynesii</name>
    <dbReference type="NCBI Taxonomy" id="1925021"/>
    <lineage>
        <taxon>Bacteria</taxon>
        <taxon>Bacillati</taxon>
        <taxon>Bacillota</taxon>
        <taxon>Bacilli</taxon>
        <taxon>Bacillales</taxon>
        <taxon>Bacillaceae</taxon>
        <taxon>Bacillus</taxon>
    </lineage>
</organism>
<dbReference type="AlphaFoldDB" id="A0AA90ERV5"/>
<keyword evidence="2" id="KW-0255">Endonuclease</keyword>
<keyword evidence="2" id="KW-0540">Nuclease</keyword>
<dbReference type="InterPro" id="IPR002711">
    <property type="entry name" value="HNH"/>
</dbReference>
<dbReference type="CDD" id="cd00085">
    <property type="entry name" value="HNHc"/>
    <property type="match status" value="1"/>
</dbReference>
<dbReference type="Proteomes" id="UP001066455">
    <property type="component" value="Unassembled WGS sequence"/>
</dbReference>
<keyword evidence="2" id="KW-0378">Hydrolase</keyword>
<dbReference type="GO" id="GO:0003676">
    <property type="term" value="F:nucleic acid binding"/>
    <property type="evidence" value="ECO:0007669"/>
    <property type="project" value="InterPro"/>
</dbReference>
<evidence type="ECO:0000313" key="3">
    <source>
        <dbReference type="Proteomes" id="UP001066455"/>
    </source>
</evidence>
<gene>
    <name evidence="2" type="ORF">MOE73_08890</name>
</gene>
<evidence type="ECO:0000313" key="2">
    <source>
        <dbReference type="EMBL" id="MCY9280171.1"/>
    </source>
</evidence>
<dbReference type="EMBL" id="JALAXI010000010">
    <property type="protein sequence ID" value="MCY9280171.1"/>
    <property type="molecule type" value="Genomic_DNA"/>
</dbReference>
<comment type="caution">
    <text evidence="2">The sequence shown here is derived from an EMBL/GenBank/DDBJ whole genome shotgun (WGS) entry which is preliminary data.</text>
</comment>
<dbReference type="Pfam" id="PF01844">
    <property type="entry name" value="HNH"/>
    <property type="match status" value="1"/>
</dbReference>
<dbReference type="InterPro" id="IPR003615">
    <property type="entry name" value="HNH_nuc"/>
</dbReference>
<sequence length="219" mass="26485">METNIVKIKDYRNTSYKNDDFTLGNKKLVFMKKFKSDHPKVRNIYNTLKNRTNKYNSEFRRIYYNKCAYCGISTQVIDSSRFEVDHVIPLSTLKINLDYSRDKINGIENLVNSCQMCNRGKRDFYCDEENLKILHPDYNRLPQIFYRKKDYSIDINEYYGNNSVIIEFYRKLKFDNQLRRLDYLLMEMKDFCDIHEGEAIINDIQKLIFKIESKRRANY</sequence>
<dbReference type="GO" id="GO:0004519">
    <property type="term" value="F:endonuclease activity"/>
    <property type="evidence" value="ECO:0007669"/>
    <property type="project" value="UniProtKB-KW"/>
</dbReference>
<dbReference type="Gene3D" id="1.10.30.50">
    <property type="match status" value="1"/>
</dbReference>
<proteinExistence type="predicted"/>
<name>A0AA90ERV5_9BACI</name>
<reference evidence="2" key="1">
    <citation type="submission" date="2022-02" db="EMBL/GenBank/DDBJ databases">
        <title>Crop Bioprotection Bacillus Genome Sequencing.</title>
        <authorList>
            <person name="Dunlap C."/>
        </authorList>
    </citation>
    <scope>NUCLEOTIDE SEQUENCE</scope>
    <source>
        <strain evidence="2">T20C14</strain>
    </source>
</reference>
<dbReference type="GO" id="GO:0008270">
    <property type="term" value="F:zinc ion binding"/>
    <property type="evidence" value="ECO:0007669"/>
    <property type="project" value="InterPro"/>
</dbReference>
<accession>A0AA90ERV5</accession>